<keyword evidence="3 5" id="KW-1133">Transmembrane helix</keyword>
<keyword evidence="2 5" id="KW-0812">Transmembrane</keyword>
<sequence>MTSPMPDLYDTVGCERSASSSDLAREIAARDLDLENQLIPASDPRRRQLQTAFAVLSDESRRATYDDALRASLRLTWADLEHLGNFGTFPAAGLQPEPTPPANAYNYPTHVHEPPPEPVFQPFQNATPYTAQVPVAPAYGAVPSFADRPSALKRLGMMILDGLAVGLVTSVVLVGVDTEAVLGTVLAGLIGAAWFLGFEVLTGASPVKHLFGYEVRDQQTGDKLSWEQSAKRQWWRLVNIIPGLGALISFIGMIVIGVSIKPENGLIGVHDRWAGAEVVRKSGR</sequence>
<gene>
    <name evidence="7" type="ORF">ACFPUZ_11915</name>
</gene>
<evidence type="ECO:0000256" key="4">
    <source>
        <dbReference type="ARBA" id="ARBA00023136"/>
    </source>
</evidence>
<organism evidence="7 8">
    <name type="scientific">Corynebacterium nasicanis</name>
    <dbReference type="NCBI Taxonomy" id="1448267"/>
    <lineage>
        <taxon>Bacteria</taxon>
        <taxon>Bacillati</taxon>
        <taxon>Actinomycetota</taxon>
        <taxon>Actinomycetes</taxon>
        <taxon>Mycobacteriales</taxon>
        <taxon>Corynebacteriaceae</taxon>
        <taxon>Corynebacterium</taxon>
    </lineage>
</organism>
<reference evidence="8" key="1">
    <citation type="journal article" date="2019" name="Int. J. Syst. Evol. Microbiol.">
        <title>The Global Catalogue of Microorganisms (GCM) 10K type strain sequencing project: providing services to taxonomists for standard genome sequencing and annotation.</title>
        <authorList>
            <consortium name="The Broad Institute Genomics Platform"/>
            <consortium name="The Broad Institute Genome Sequencing Center for Infectious Disease"/>
            <person name="Wu L."/>
            <person name="Ma J."/>
        </authorList>
    </citation>
    <scope>NUCLEOTIDE SEQUENCE [LARGE SCALE GENOMIC DNA]</scope>
    <source>
        <strain evidence="8">CCUG 51943</strain>
    </source>
</reference>
<dbReference type="EMBL" id="JBHSQE010000009">
    <property type="protein sequence ID" value="MFC6147508.1"/>
    <property type="molecule type" value="Genomic_DNA"/>
</dbReference>
<comment type="caution">
    <text evidence="7">The sequence shown here is derived from an EMBL/GenBank/DDBJ whole genome shotgun (WGS) entry which is preliminary data.</text>
</comment>
<feature type="transmembrane region" description="Helical" evidence="5">
    <location>
        <begin position="237"/>
        <end position="260"/>
    </location>
</feature>
<name>A0ABW1QEY6_9CORY</name>
<dbReference type="Proteomes" id="UP001596244">
    <property type="component" value="Unassembled WGS sequence"/>
</dbReference>
<evidence type="ECO:0000256" key="5">
    <source>
        <dbReference type="SAM" id="Phobius"/>
    </source>
</evidence>
<evidence type="ECO:0000259" key="6">
    <source>
        <dbReference type="Pfam" id="PF06271"/>
    </source>
</evidence>
<evidence type="ECO:0000256" key="2">
    <source>
        <dbReference type="ARBA" id="ARBA00022692"/>
    </source>
</evidence>
<comment type="subcellular location">
    <subcellularLocation>
        <location evidence="1">Membrane</location>
        <topology evidence="1">Multi-pass membrane protein</topology>
    </subcellularLocation>
</comment>
<dbReference type="RefSeq" id="WP_377002117.1">
    <property type="nucleotide sequence ID" value="NZ_JBHSQE010000009.1"/>
</dbReference>
<proteinExistence type="predicted"/>
<feature type="transmembrane region" description="Helical" evidence="5">
    <location>
        <begin position="180"/>
        <end position="201"/>
    </location>
</feature>
<evidence type="ECO:0000256" key="1">
    <source>
        <dbReference type="ARBA" id="ARBA00004141"/>
    </source>
</evidence>
<evidence type="ECO:0000256" key="3">
    <source>
        <dbReference type="ARBA" id="ARBA00022989"/>
    </source>
</evidence>
<dbReference type="Pfam" id="PF06271">
    <property type="entry name" value="RDD"/>
    <property type="match status" value="1"/>
</dbReference>
<feature type="transmembrane region" description="Helical" evidence="5">
    <location>
        <begin position="155"/>
        <end position="174"/>
    </location>
</feature>
<protein>
    <submittedName>
        <fullName evidence="7">RDD family protein</fullName>
    </submittedName>
</protein>
<dbReference type="InterPro" id="IPR010432">
    <property type="entry name" value="RDD"/>
</dbReference>
<feature type="domain" description="RDD" evidence="6">
    <location>
        <begin position="149"/>
        <end position="275"/>
    </location>
</feature>
<evidence type="ECO:0000313" key="7">
    <source>
        <dbReference type="EMBL" id="MFC6147508.1"/>
    </source>
</evidence>
<evidence type="ECO:0000313" key="8">
    <source>
        <dbReference type="Proteomes" id="UP001596244"/>
    </source>
</evidence>
<keyword evidence="8" id="KW-1185">Reference proteome</keyword>
<keyword evidence="4 5" id="KW-0472">Membrane</keyword>
<dbReference type="InterPro" id="IPR036869">
    <property type="entry name" value="J_dom_sf"/>
</dbReference>
<dbReference type="SUPFAM" id="SSF46565">
    <property type="entry name" value="Chaperone J-domain"/>
    <property type="match status" value="1"/>
</dbReference>
<accession>A0ABW1QEY6</accession>